<keyword evidence="2" id="KW-1185">Reference proteome</keyword>
<dbReference type="EMBL" id="BHYK01000021">
    <property type="protein sequence ID" value="GCD11744.1"/>
    <property type="molecule type" value="Genomic_DNA"/>
</dbReference>
<name>A0A401UQE3_9CLOT</name>
<accession>A0A401UQE3</accession>
<comment type="caution">
    <text evidence="1">The sequence shown here is derived from an EMBL/GenBank/DDBJ whole genome shotgun (WGS) entry which is preliminary data.</text>
</comment>
<organism evidence="1 2">
    <name type="scientific">Clostridium tagluense</name>
    <dbReference type="NCBI Taxonomy" id="360422"/>
    <lineage>
        <taxon>Bacteria</taxon>
        <taxon>Bacillati</taxon>
        <taxon>Bacillota</taxon>
        <taxon>Clostridia</taxon>
        <taxon>Eubacteriales</taxon>
        <taxon>Clostridiaceae</taxon>
        <taxon>Clostridium</taxon>
    </lineage>
</organism>
<evidence type="ECO:0000313" key="1">
    <source>
        <dbReference type="EMBL" id="GCD11744.1"/>
    </source>
</evidence>
<dbReference type="RefSeq" id="WP_125003835.1">
    <property type="nucleotide sequence ID" value="NZ_BHYK01000021.1"/>
</dbReference>
<gene>
    <name evidence="1" type="ORF">Ctaglu_33670</name>
</gene>
<dbReference type="Proteomes" id="UP000287872">
    <property type="component" value="Unassembled WGS sequence"/>
</dbReference>
<dbReference type="AlphaFoldDB" id="A0A401UQE3"/>
<proteinExistence type="predicted"/>
<evidence type="ECO:0000313" key="2">
    <source>
        <dbReference type="Proteomes" id="UP000287872"/>
    </source>
</evidence>
<sequence length="115" mass="13274">MAYEIVKRLKCITNKKLNNEGLVVLTVGEIYDSAYSNSTPSSESFGAFNDDGELQNFNKRYFEVYDIYIKENTGWEIKCNDCYRGLSVKDLIKNNYKCPRCGQVFLTKEELVNVD</sequence>
<protein>
    <submittedName>
        <fullName evidence="1">Uncharacterized protein</fullName>
    </submittedName>
</protein>
<reference evidence="1 2" key="1">
    <citation type="submission" date="2018-11" db="EMBL/GenBank/DDBJ databases">
        <title>Genome sequencing and assembly of Clostridium tagluense strain A121.</title>
        <authorList>
            <person name="Murakami T."/>
            <person name="Segawa T."/>
            <person name="Shcherbakova V.A."/>
            <person name="Mori H."/>
            <person name="Yoshimura Y."/>
        </authorList>
    </citation>
    <scope>NUCLEOTIDE SEQUENCE [LARGE SCALE GENOMIC DNA]</scope>
    <source>
        <strain evidence="1 2">A121</strain>
    </source>
</reference>